<dbReference type="Gene3D" id="2.40.50.140">
    <property type="entry name" value="Nucleic acid-binding proteins"/>
    <property type="match status" value="1"/>
</dbReference>
<dbReference type="InterPro" id="IPR012340">
    <property type="entry name" value="NA-bd_OB-fold"/>
</dbReference>
<protein>
    <recommendedName>
        <fullName evidence="2">Exosome complex component Csl4</fullName>
    </recommendedName>
</protein>
<organism evidence="5">
    <name type="scientific">Candidatus Methanogaster sp. ANME-2c ERB4</name>
    <dbReference type="NCBI Taxonomy" id="2759911"/>
    <lineage>
        <taxon>Archaea</taxon>
        <taxon>Methanobacteriati</taxon>
        <taxon>Methanobacteriota</taxon>
        <taxon>Stenosarchaea group</taxon>
        <taxon>Methanomicrobia</taxon>
        <taxon>Methanosarcinales</taxon>
        <taxon>ANME-2 cluster</taxon>
        <taxon>Candidatus Methanogasteraceae</taxon>
        <taxon>Candidatus Methanogaster</taxon>
    </lineage>
</organism>
<dbReference type="GO" id="GO:0006396">
    <property type="term" value="P:RNA processing"/>
    <property type="evidence" value="ECO:0007669"/>
    <property type="project" value="InterPro"/>
</dbReference>
<evidence type="ECO:0000313" key="5">
    <source>
        <dbReference type="EMBL" id="QNO46438.1"/>
    </source>
</evidence>
<keyword evidence="2" id="KW-0862">Zinc</keyword>
<dbReference type="SUPFAM" id="SSF50249">
    <property type="entry name" value="Nucleic acid-binding proteins"/>
    <property type="match status" value="1"/>
</dbReference>
<dbReference type="InterPro" id="IPR030850">
    <property type="entry name" value="Exosome_Csl4_arc"/>
</dbReference>
<dbReference type="InterPro" id="IPR039771">
    <property type="entry name" value="Csl4"/>
</dbReference>
<dbReference type="PANTHER" id="PTHR12686:SF8">
    <property type="entry name" value="EXOSOME COMPLEX COMPONENT CSL4"/>
    <property type="match status" value="1"/>
</dbReference>
<evidence type="ECO:0000256" key="2">
    <source>
        <dbReference type="HAMAP-Rule" id="MF_00975"/>
    </source>
</evidence>
<dbReference type="GO" id="GO:0005737">
    <property type="term" value="C:cytoplasm"/>
    <property type="evidence" value="ECO:0007669"/>
    <property type="project" value="UniProtKB-SubCell"/>
</dbReference>
<accession>A0A7G9YEK4</accession>
<reference evidence="5" key="1">
    <citation type="submission" date="2020-06" db="EMBL/GenBank/DDBJ databases">
        <title>Unique genomic features of the anaerobic methanotrophic archaea.</title>
        <authorList>
            <person name="Chadwick G.L."/>
            <person name="Skennerton C.T."/>
            <person name="Laso-Perez R."/>
            <person name="Leu A.O."/>
            <person name="Speth D.R."/>
            <person name="Yu H."/>
            <person name="Morgan-Lang C."/>
            <person name="Hatzenpichler R."/>
            <person name="Goudeau D."/>
            <person name="Malmstrom R."/>
            <person name="Brazelton W.J."/>
            <person name="Woyke T."/>
            <person name="Hallam S.J."/>
            <person name="Tyson G.W."/>
            <person name="Wegener G."/>
            <person name="Boetius A."/>
            <person name="Orphan V."/>
        </authorList>
    </citation>
    <scope>NUCLEOTIDE SEQUENCE</scope>
</reference>
<dbReference type="Gene3D" id="2.40.50.100">
    <property type="match status" value="1"/>
</dbReference>
<feature type="region of interest" description="Disordered" evidence="3">
    <location>
        <begin position="1"/>
        <end position="39"/>
    </location>
</feature>
<feature type="binding site" evidence="2">
    <location>
        <position position="189"/>
    </location>
    <ligand>
        <name>Zn(2+)</name>
        <dbReference type="ChEBI" id="CHEBI:29105"/>
    </ligand>
</feature>
<evidence type="ECO:0000259" key="4">
    <source>
        <dbReference type="Pfam" id="PF14382"/>
    </source>
</evidence>
<dbReference type="GO" id="GO:0006401">
    <property type="term" value="P:RNA catabolic process"/>
    <property type="evidence" value="ECO:0007669"/>
    <property type="project" value="UniProtKB-UniRule"/>
</dbReference>
<dbReference type="NCBIfam" id="NF034126">
    <property type="entry name" value="PRK09521.1"/>
    <property type="match status" value="1"/>
</dbReference>
<keyword evidence="2" id="KW-0963">Cytoplasm</keyword>
<feature type="binding site" evidence="2">
    <location>
        <position position="202"/>
    </location>
    <ligand>
        <name>Zn(2+)</name>
        <dbReference type="ChEBI" id="CHEBI:29105"/>
    </ligand>
</feature>
<dbReference type="Gene3D" id="2.20.70.10">
    <property type="match status" value="1"/>
</dbReference>
<feature type="binding site" evidence="2">
    <location>
        <position position="186"/>
    </location>
    <ligand>
        <name>Zn(2+)</name>
        <dbReference type="ChEBI" id="CHEBI:29105"/>
    </ligand>
</feature>
<feature type="compositionally biased region" description="Polar residues" evidence="3">
    <location>
        <begin position="1"/>
        <end position="16"/>
    </location>
</feature>
<feature type="binding site" evidence="2">
    <location>
        <position position="205"/>
    </location>
    <ligand>
        <name>Zn(2+)</name>
        <dbReference type="ChEBI" id="CHEBI:29105"/>
    </ligand>
</feature>
<proteinExistence type="inferred from homology"/>
<name>A0A7G9YEK4_9EURY</name>
<dbReference type="EMBL" id="MT631190">
    <property type="protein sequence ID" value="QNO46438.1"/>
    <property type="molecule type" value="Genomic_DNA"/>
</dbReference>
<gene>
    <name evidence="2 5" type="primary">csl4</name>
    <name evidence="5" type="ORF">KCGBEFIM_00013</name>
</gene>
<dbReference type="AlphaFoldDB" id="A0A7G9YEK4"/>
<comment type="subcellular location">
    <subcellularLocation>
        <location evidence="2">Cytoplasm</location>
    </subcellularLocation>
</comment>
<feature type="compositionally biased region" description="Low complexity" evidence="3">
    <location>
        <begin position="22"/>
        <end position="39"/>
    </location>
</feature>
<evidence type="ECO:0000256" key="3">
    <source>
        <dbReference type="SAM" id="MobiDB-lite"/>
    </source>
</evidence>
<dbReference type="PANTHER" id="PTHR12686">
    <property type="entry name" value="3'-5' EXORIBONUCLEASE CSL4-RELATED"/>
    <property type="match status" value="1"/>
</dbReference>
<dbReference type="GO" id="GO:0000178">
    <property type="term" value="C:exosome (RNase complex)"/>
    <property type="evidence" value="ECO:0007669"/>
    <property type="project" value="UniProtKB-KW"/>
</dbReference>
<comment type="similarity">
    <text evidence="2">Belongs to the CSL4 family.</text>
</comment>
<keyword evidence="1 2" id="KW-0271">Exosome</keyword>
<keyword evidence="2" id="KW-0479">Metal-binding</keyword>
<dbReference type="SUPFAM" id="SSF110324">
    <property type="entry name" value="Ribosomal L27 protein-like"/>
    <property type="match status" value="1"/>
</dbReference>
<sequence>MDRNESPTMGDSSMPSPKQGITDDAASNTTDNNASNSSDTFVLPGDFIGTTEEFRAGTQTYEKTGGVYAAIIGTVRVNTTRRLVSVMPCTDTPPMLDRGDVVIGQIVGLRDSLAMVTIAGAKGVVDREIPNVGSAVVHVSNVKRAYVKDISHEFGIFDIVKAKIIDLSNMRLDTSEPEMGVMKALCSKCRTAMVRHDSKLKCPECGRIETRKLATGYGTGII</sequence>
<dbReference type="GO" id="GO:0008270">
    <property type="term" value="F:zinc ion binding"/>
    <property type="evidence" value="ECO:0007669"/>
    <property type="project" value="UniProtKB-UniRule"/>
</dbReference>
<dbReference type="HAMAP" id="MF_00975">
    <property type="entry name" value="Exosome_Csl4"/>
    <property type="match status" value="1"/>
</dbReference>
<dbReference type="InterPro" id="IPR025721">
    <property type="entry name" value="Exosome_cplx_N_dom"/>
</dbReference>
<dbReference type="Pfam" id="PF14382">
    <property type="entry name" value="ECR1_N"/>
    <property type="match status" value="1"/>
</dbReference>
<comment type="subunit">
    <text evidence="2">Component of the archaeal exosome complex. Forms a trimer of Rrp4 and/or Csl4 subunits. The trimer associates with an hexameric ring-like arrangement composed of 3 Rrp41-Rrp42 heterodimers. Interacts with DnaG.</text>
</comment>
<evidence type="ECO:0000256" key="1">
    <source>
        <dbReference type="ARBA" id="ARBA00022835"/>
    </source>
</evidence>
<comment type="function">
    <text evidence="2">Non-catalytic component of the exosome, which is a complex involved in RNA degradation. Increases the RNA binding and the efficiency of RNA degradation. Helpful for the interaction of the exosome with A-poor RNAs.</text>
</comment>
<feature type="domain" description="Exosome complex component N-terminal" evidence="4">
    <location>
        <begin position="41"/>
        <end position="77"/>
    </location>
</feature>